<comment type="caution">
    <text evidence="1">The sequence shown here is derived from an EMBL/GenBank/DDBJ whole genome shotgun (WGS) entry which is preliminary data.</text>
</comment>
<keyword evidence="2" id="KW-1185">Reference proteome</keyword>
<dbReference type="EMBL" id="JBBNAG010000011">
    <property type="protein sequence ID" value="KAK9094322.1"/>
    <property type="molecule type" value="Genomic_DNA"/>
</dbReference>
<gene>
    <name evidence="1" type="ORF">Scep_025791</name>
</gene>
<evidence type="ECO:0000313" key="1">
    <source>
        <dbReference type="EMBL" id="KAK9094322.1"/>
    </source>
</evidence>
<evidence type="ECO:0000313" key="2">
    <source>
        <dbReference type="Proteomes" id="UP001419268"/>
    </source>
</evidence>
<proteinExistence type="predicted"/>
<protein>
    <submittedName>
        <fullName evidence="1">Uncharacterized protein</fullName>
    </submittedName>
</protein>
<dbReference type="Proteomes" id="UP001419268">
    <property type="component" value="Unassembled WGS sequence"/>
</dbReference>
<accession>A0AAP0EP48</accession>
<dbReference type="AlphaFoldDB" id="A0AAP0EP48"/>
<sequence>MLPSSPSLSTVISLPSLNFRSSLRLGLALPSPRPKLFAVAAIGASVGSAVTVCRRLEPPKPLPVALSPLKYQSWEWKSSLHFSSLSSLFVQNLSPCLRFVGSGFLLIKYRWNALPAEQRDGMKNYIS</sequence>
<name>A0AAP0EP48_9MAGN</name>
<organism evidence="1 2">
    <name type="scientific">Stephania cephalantha</name>
    <dbReference type="NCBI Taxonomy" id="152367"/>
    <lineage>
        <taxon>Eukaryota</taxon>
        <taxon>Viridiplantae</taxon>
        <taxon>Streptophyta</taxon>
        <taxon>Embryophyta</taxon>
        <taxon>Tracheophyta</taxon>
        <taxon>Spermatophyta</taxon>
        <taxon>Magnoliopsida</taxon>
        <taxon>Ranunculales</taxon>
        <taxon>Menispermaceae</taxon>
        <taxon>Menispermoideae</taxon>
        <taxon>Cissampelideae</taxon>
        <taxon>Stephania</taxon>
    </lineage>
</organism>
<reference evidence="1 2" key="1">
    <citation type="submission" date="2024-01" db="EMBL/GenBank/DDBJ databases">
        <title>Genome assemblies of Stephania.</title>
        <authorList>
            <person name="Yang L."/>
        </authorList>
    </citation>
    <scope>NUCLEOTIDE SEQUENCE [LARGE SCALE GENOMIC DNA]</scope>
    <source>
        <strain evidence="1">JXDWG</strain>
        <tissue evidence="1">Leaf</tissue>
    </source>
</reference>